<dbReference type="Pfam" id="PF01551">
    <property type="entry name" value="Peptidase_M23"/>
    <property type="match status" value="1"/>
</dbReference>
<comment type="cofactor">
    <cofactor evidence="1">
        <name>Zn(2+)</name>
        <dbReference type="ChEBI" id="CHEBI:29105"/>
    </cofactor>
</comment>
<feature type="transmembrane region" description="Helical" evidence="7">
    <location>
        <begin position="6"/>
        <end position="25"/>
    </location>
</feature>
<dbReference type="CDD" id="cd12797">
    <property type="entry name" value="M23_peptidase"/>
    <property type="match status" value="1"/>
</dbReference>
<proteinExistence type="predicted"/>
<keyword evidence="7" id="KW-0472">Membrane</keyword>
<keyword evidence="4" id="KW-0378">Hydrolase</keyword>
<evidence type="ECO:0000256" key="3">
    <source>
        <dbReference type="ARBA" id="ARBA00022723"/>
    </source>
</evidence>
<dbReference type="GO" id="GO:0006508">
    <property type="term" value="P:proteolysis"/>
    <property type="evidence" value="ECO:0007669"/>
    <property type="project" value="UniProtKB-KW"/>
</dbReference>
<keyword evidence="6" id="KW-0482">Metalloprotease</keyword>
<evidence type="ECO:0000313" key="9">
    <source>
        <dbReference type="EMBL" id="ASV66740.1"/>
    </source>
</evidence>
<dbReference type="Gene3D" id="2.70.70.10">
    <property type="entry name" value="Glucose Permease (Domain IIA)"/>
    <property type="match status" value="1"/>
</dbReference>
<keyword evidence="7" id="KW-1133">Transmembrane helix</keyword>
<dbReference type="Proteomes" id="UP000215137">
    <property type="component" value="Chromosome"/>
</dbReference>
<dbReference type="OrthoDB" id="9809488at2"/>
<dbReference type="InterPro" id="IPR016047">
    <property type="entry name" value="M23ase_b-sheet_dom"/>
</dbReference>
<evidence type="ECO:0000256" key="1">
    <source>
        <dbReference type="ARBA" id="ARBA00001947"/>
    </source>
</evidence>
<dbReference type="InterPro" id="IPR011055">
    <property type="entry name" value="Dup_hybrid_motif"/>
</dbReference>
<keyword evidence="10" id="KW-1185">Reference proteome</keyword>
<dbReference type="GO" id="GO:0004222">
    <property type="term" value="F:metalloendopeptidase activity"/>
    <property type="evidence" value="ECO:0007669"/>
    <property type="project" value="TreeGrafter"/>
</dbReference>
<feature type="transmembrane region" description="Helical" evidence="7">
    <location>
        <begin position="56"/>
        <end position="77"/>
    </location>
</feature>
<evidence type="ECO:0000313" key="10">
    <source>
        <dbReference type="Proteomes" id="UP000215137"/>
    </source>
</evidence>
<feature type="domain" description="M23ase beta-sheet core" evidence="8">
    <location>
        <begin position="187"/>
        <end position="280"/>
    </location>
</feature>
<dbReference type="AlphaFoldDB" id="A0A248TF51"/>
<dbReference type="PANTHER" id="PTHR21666">
    <property type="entry name" value="PEPTIDASE-RELATED"/>
    <property type="match status" value="1"/>
</dbReference>
<dbReference type="SUPFAM" id="SSF51261">
    <property type="entry name" value="Duplicated hybrid motif"/>
    <property type="match status" value="1"/>
</dbReference>
<keyword evidence="2" id="KW-0645">Protease</keyword>
<evidence type="ECO:0000256" key="7">
    <source>
        <dbReference type="SAM" id="Phobius"/>
    </source>
</evidence>
<keyword evidence="7" id="KW-0812">Transmembrane</keyword>
<evidence type="ECO:0000256" key="6">
    <source>
        <dbReference type="ARBA" id="ARBA00023049"/>
    </source>
</evidence>
<dbReference type="PANTHER" id="PTHR21666:SF288">
    <property type="entry name" value="CELL DIVISION PROTEIN YTFB"/>
    <property type="match status" value="1"/>
</dbReference>
<dbReference type="RefSeq" id="WP_095370315.1">
    <property type="nucleotide sequence ID" value="NZ_CP022983.1"/>
</dbReference>
<organism evidence="9 10">
    <name type="scientific">Cytobacillus kochii</name>
    <dbReference type="NCBI Taxonomy" id="859143"/>
    <lineage>
        <taxon>Bacteria</taxon>
        <taxon>Bacillati</taxon>
        <taxon>Bacillota</taxon>
        <taxon>Bacilli</taxon>
        <taxon>Bacillales</taxon>
        <taxon>Bacillaceae</taxon>
        <taxon>Cytobacillus</taxon>
    </lineage>
</organism>
<keyword evidence="5" id="KW-0862">Zinc</keyword>
<evidence type="ECO:0000256" key="4">
    <source>
        <dbReference type="ARBA" id="ARBA00022801"/>
    </source>
</evidence>
<dbReference type="GO" id="GO:0046872">
    <property type="term" value="F:metal ion binding"/>
    <property type="evidence" value="ECO:0007669"/>
    <property type="project" value="UniProtKB-KW"/>
</dbReference>
<accession>A0A248TF51</accession>
<evidence type="ECO:0000256" key="5">
    <source>
        <dbReference type="ARBA" id="ARBA00022833"/>
    </source>
</evidence>
<name>A0A248TF51_9BACI</name>
<dbReference type="KEGG" id="bko:CKF48_05050"/>
<sequence length="297" mass="33203">MTFDILFLLFIQFVLPVVFSFSLWKGKVHSKLDWLLQATMTGLLILWLFFSSPWDLFSYYLRFLILVFFIAAVFLSWKKVNKLPFKTEFNLSQKISMVIYGLLILVFGYYNVSTFSGFSTNMKAVQLDFPLHDGVYYVGQGGSHVQINYHHAHESQAYAVDIVKLNALGSRATGIYPNELDKYEIFGDELTSPCTGEVVQAENDLADLVPPNADPKNAAGNSVVISCEGVEVLLAHMQEGSVRVQSGDRVEVGEPIGLVGNSGNTSEPHLHIHAEKDGKGVPIEFDGRFLVRNSIVW</sequence>
<dbReference type="EMBL" id="CP022983">
    <property type="protein sequence ID" value="ASV66740.1"/>
    <property type="molecule type" value="Genomic_DNA"/>
</dbReference>
<evidence type="ECO:0000256" key="2">
    <source>
        <dbReference type="ARBA" id="ARBA00022670"/>
    </source>
</evidence>
<keyword evidence="3" id="KW-0479">Metal-binding</keyword>
<feature type="transmembrane region" description="Helical" evidence="7">
    <location>
        <begin position="98"/>
        <end position="118"/>
    </location>
</feature>
<evidence type="ECO:0000259" key="8">
    <source>
        <dbReference type="Pfam" id="PF01551"/>
    </source>
</evidence>
<dbReference type="InterPro" id="IPR050570">
    <property type="entry name" value="Cell_wall_metabolism_enzyme"/>
</dbReference>
<reference evidence="9 10" key="1">
    <citation type="submission" date="2017-08" db="EMBL/GenBank/DDBJ databases">
        <title>Complete Genome Sequence of Bacillus kochii Oregon-R-modENCODE STRAIN BDGP4, isolated from Drosophila melanogaster gut.</title>
        <authorList>
            <person name="Wan K.H."/>
            <person name="Yu C."/>
            <person name="Park S."/>
            <person name="Hammonds A.S."/>
            <person name="Booth B.W."/>
            <person name="Celniker S.E."/>
        </authorList>
    </citation>
    <scope>NUCLEOTIDE SEQUENCE [LARGE SCALE GENOMIC DNA]</scope>
    <source>
        <strain evidence="9 10">BDGP4</strain>
    </source>
</reference>
<protein>
    <submittedName>
        <fullName evidence="9">Peptidase M23</fullName>
    </submittedName>
</protein>
<gene>
    <name evidence="9" type="ORF">CKF48_05050</name>
</gene>
<feature type="transmembrane region" description="Helical" evidence="7">
    <location>
        <begin position="32"/>
        <end position="50"/>
    </location>
</feature>